<dbReference type="EMBL" id="RQYN01000021">
    <property type="protein sequence ID" value="RRD75246.1"/>
    <property type="molecule type" value="Genomic_DNA"/>
</dbReference>
<gene>
    <name evidence="2" type="ORF">EII41_06960</name>
</gene>
<dbReference type="InterPro" id="IPR013324">
    <property type="entry name" value="RNA_pol_sigma_r3/r4-like"/>
</dbReference>
<evidence type="ECO:0000313" key="2">
    <source>
        <dbReference type="EMBL" id="RRD75246.1"/>
    </source>
</evidence>
<organism evidence="2 3">
    <name type="scientific">Tannerella forsythia</name>
    <name type="common">Bacteroides forsythus</name>
    <dbReference type="NCBI Taxonomy" id="28112"/>
    <lineage>
        <taxon>Bacteria</taxon>
        <taxon>Pseudomonadati</taxon>
        <taxon>Bacteroidota</taxon>
        <taxon>Bacteroidia</taxon>
        <taxon>Bacteroidales</taxon>
        <taxon>Tannerellaceae</taxon>
        <taxon>Tannerella</taxon>
    </lineage>
</organism>
<dbReference type="InterPro" id="IPR010332">
    <property type="entry name" value="ATPase_terminase-su_N"/>
</dbReference>
<dbReference type="Pfam" id="PF06056">
    <property type="entry name" value="Terminase_5"/>
    <property type="match status" value="1"/>
</dbReference>
<comment type="caution">
    <text evidence="2">The sequence shown here is derived from an EMBL/GenBank/DDBJ whole genome shotgun (WGS) entry which is preliminary data.</text>
</comment>
<dbReference type="RefSeq" id="WP_124789994.1">
    <property type="nucleotide sequence ID" value="NZ_RQYN01000021.1"/>
</dbReference>
<proteinExistence type="predicted"/>
<sequence length="155" mass="17517">MSKKELENKRELARMLYMNGSDATEIADKVAVSRQSVSAWISKGGWKQLRAAHNITRPELVNKLLLAINNLIENVNESDDPAAVGGLADKLSKLSVVIEKLDKKANVVQAVDVFMAFSKWVEYQSQFDHEVSLQFVKTLNRLQNAYLLERVDKKD</sequence>
<protein>
    <submittedName>
        <fullName evidence="2">Terminase</fullName>
    </submittedName>
</protein>
<dbReference type="Proteomes" id="UP000279860">
    <property type="component" value="Unassembled WGS sequence"/>
</dbReference>
<reference evidence="2 3" key="1">
    <citation type="submission" date="2018-11" db="EMBL/GenBank/DDBJ databases">
        <title>Genomes From Bacteria Associated with the Canine Oral Cavity: a Test Case for Automated Genome-Based Taxonomic Assignment.</title>
        <authorList>
            <person name="Coil D.A."/>
            <person name="Jospin G."/>
            <person name="Darling A.E."/>
            <person name="Wallis C."/>
            <person name="Davis I.J."/>
            <person name="Harris S."/>
            <person name="Eisen J.A."/>
            <person name="Holcombe L.J."/>
            <person name="O'Flynn C."/>
        </authorList>
    </citation>
    <scope>NUCLEOTIDE SEQUENCE [LARGE SCALE GENOMIC DNA]</scope>
    <source>
        <strain evidence="2 3">OH1426_COT-023</strain>
    </source>
</reference>
<name>A0A3P1YZI2_TANFO</name>
<evidence type="ECO:0000313" key="3">
    <source>
        <dbReference type="Proteomes" id="UP000279860"/>
    </source>
</evidence>
<feature type="domain" description="Terminase ATPase subunit N-terminal" evidence="1">
    <location>
        <begin position="10"/>
        <end position="56"/>
    </location>
</feature>
<dbReference type="AlphaFoldDB" id="A0A3P1YZI2"/>
<dbReference type="SUPFAM" id="SSF88659">
    <property type="entry name" value="Sigma3 and sigma4 domains of RNA polymerase sigma factors"/>
    <property type="match status" value="1"/>
</dbReference>
<accession>A0A3P1YZI2</accession>
<evidence type="ECO:0000259" key="1">
    <source>
        <dbReference type="Pfam" id="PF06056"/>
    </source>
</evidence>